<evidence type="ECO:0000259" key="6">
    <source>
        <dbReference type="PROSITE" id="PS50885"/>
    </source>
</evidence>
<dbReference type="AlphaFoldDB" id="A0A2X1BFF2"/>
<dbReference type="CDD" id="cd01068">
    <property type="entry name" value="globin_sensor"/>
    <property type="match status" value="1"/>
</dbReference>
<keyword evidence="4" id="KW-0175">Coiled coil</keyword>
<dbReference type="GO" id="GO:0016020">
    <property type="term" value="C:membrane"/>
    <property type="evidence" value="ECO:0007669"/>
    <property type="project" value="InterPro"/>
</dbReference>
<dbReference type="InterPro" id="IPR012292">
    <property type="entry name" value="Globin/Proto"/>
</dbReference>
<dbReference type="GO" id="GO:0020037">
    <property type="term" value="F:heme binding"/>
    <property type="evidence" value="ECO:0007669"/>
    <property type="project" value="InterPro"/>
</dbReference>
<evidence type="ECO:0000313" key="7">
    <source>
        <dbReference type="EMBL" id="SPU55437.1"/>
    </source>
</evidence>
<evidence type="ECO:0000256" key="2">
    <source>
        <dbReference type="ARBA" id="ARBA00029447"/>
    </source>
</evidence>
<dbReference type="GO" id="GO:0006935">
    <property type="term" value="P:chemotaxis"/>
    <property type="evidence" value="ECO:0007669"/>
    <property type="project" value="UniProtKB-KW"/>
</dbReference>
<evidence type="ECO:0000313" key="8">
    <source>
        <dbReference type="Proteomes" id="UP000251186"/>
    </source>
</evidence>
<proteinExistence type="inferred from homology"/>
<dbReference type="InterPro" id="IPR044398">
    <property type="entry name" value="Globin-sensor_dom"/>
</dbReference>
<dbReference type="SUPFAM" id="SSF58104">
    <property type="entry name" value="Methyl-accepting chemotaxis protein (MCP) signaling domain"/>
    <property type="match status" value="1"/>
</dbReference>
<dbReference type="InterPro" id="IPR003660">
    <property type="entry name" value="HAMP_dom"/>
</dbReference>
<dbReference type="InterPro" id="IPR051310">
    <property type="entry name" value="MCP_chemotaxis"/>
</dbReference>
<dbReference type="SMART" id="SM00283">
    <property type="entry name" value="MA"/>
    <property type="match status" value="1"/>
</dbReference>
<reference evidence="7 8" key="1">
    <citation type="submission" date="2018-06" db="EMBL/GenBank/DDBJ databases">
        <authorList>
            <consortium name="Pathogen Informatics"/>
            <person name="Doyle S."/>
        </authorList>
    </citation>
    <scope>NUCLEOTIDE SEQUENCE [LARGE SCALE GENOMIC DNA]</scope>
    <source>
        <strain evidence="7 8">NCTC11166</strain>
    </source>
</reference>
<dbReference type="InterPro" id="IPR039379">
    <property type="entry name" value="Protoglobin_sensor_dom"/>
</dbReference>
<dbReference type="InterPro" id="IPR009050">
    <property type="entry name" value="Globin-like_sf"/>
</dbReference>
<dbReference type="PROSITE" id="PS50885">
    <property type="entry name" value="HAMP"/>
    <property type="match status" value="1"/>
</dbReference>
<accession>A0A2X1BFF2</accession>
<dbReference type="SUPFAM" id="SSF46458">
    <property type="entry name" value="Globin-like"/>
    <property type="match status" value="1"/>
</dbReference>
<dbReference type="Pfam" id="PF11563">
    <property type="entry name" value="Protoglobin"/>
    <property type="match status" value="1"/>
</dbReference>
<name>A0A2X1BFF2_BREVE</name>
<dbReference type="Gene3D" id="1.10.490.10">
    <property type="entry name" value="Globins"/>
    <property type="match status" value="1"/>
</dbReference>
<evidence type="ECO:0000256" key="4">
    <source>
        <dbReference type="SAM" id="Coils"/>
    </source>
</evidence>
<dbReference type="GO" id="GO:0004888">
    <property type="term" value="F:transmembrane signaling receptor activity"/>
    <property type="evidence" value="ECO:0007669"/>
    <property type="project" value="InterPro"/>
</dbReference>
<dbReference type="PROSITE" id="PS50111">
    <property type="entry name" value="CHEMOTAXIS_TRANSDUC_2"/>
    <property type="match status" value="1"/>
</dbReference>
<keyword evidence="3" id="KW-0807">Transducer</keyword>
<dbReference type="InterPro" id="IPR004090">
    <property type="entry name" value="Chemotax_Me-accpt_rcpt"/>
</dbReference>
<dbReference type="PRINTS" id="PR00260">
    <property type="entry name" value="CHEMTRNSDUCR"/>
</dbReference>
<dbReference type="InterPro" id="IPR004089">
    <property type="entry name" value="MCPsignal_dom"/>
</dbReference>
<protein>
    <submittedName>
        <fullName evidence="7">Serine chemoreceptor protein</fullName>
    </submittedName>
</protein>
<dbReference type="RefSeq" id="WP_112863363.1">
    <property type="nucleotide sequence ID" value="NZ_UAQP01000014.1"/>
</dbReference>
<dbReference type="Pfam" id="PF00015">
    <property type="entry name" value="MCPsignal"/>
    <property type="match status" value="1"/>
</dbReference>
<dbReference type="GO" id="GO:0019825">
    <property type="term" value="F:oxygen binding"/>
    <property type="evidence" value="ECO:0007669"/>
    <property type="project" value="InterPro"/>
</dbReference>
<dbReference type="Gene3D" id="1.10.287.950">
    <property type="entry name" value="Methyl-accepting chemotaxis protein"/>
    <property type="match status" value="1"/>
</dbReference>
<dbReference type="GO" id="GO:0007165">
    <property type="term" value="P:signal transduction"/>
    <property type="evidence" value="ECO:0007669"/>
    <property type="project" value="UniProtKB-KW"/>
</dbReference>
<evidence type="ECO:0000256" key="1">
    <source>
        <dbReference type="ARBA" id="ARBA00022500"/>
    </source>
</evidence>
<keyword evidence="7" id="KW-0675">Receptor</keyword>
<evidence type="ECO:0000256" key="3">
    <source>
        <dbReference type="PROSITE-ProRule" id="PRU00284"/>
    </source>
</evidence>
<organism evidence="7 8">
    <name type="scientific">Brevundimonas vesicularis</name>
    <name type="common">Pseudomonas vesicularis</name>
    <dbReference type="NCBI Taxonomy" id="41276"/>
    <lineage>
        <taxon>Bacteria</taxon>
        <taxon>Pseudomonadati</taxon>
        <taxon>Pseudomonadota</taxon>
        <taxon>Alphaproteobacteria</taxon>
        <taxon>Caulobacterales</taxon>
        <taxon>Caulobacteraceae</taxon>
        <taxon>Brevundimonas</taxon>
    </lineage>
</organism>
<evidence type="ECO:0000259" key="5">
    <source>
        <dbReference type="PROSITE" id="PS50111"/>
    </source>
</evidence>
<feature type="domain" description="Methyl-accepting transducer" evidence="5">
    <location>
        <begin position="235"/>
        <end position="464"/>
    </location>
</feature>
<dbReference type="PANTHER" id="PTHR43531">
    <property type="entry name" value="PROTEIN ICFG"/>
    <property type="match status" value="1"/>
</dbReference>
<comment type="similarity">
    <text evidence="2">Belongs to the methyl-accepting chemotaxis (MCP) protein family.</text>
</comment>
<keyword evidence="1" id="KW-0145">Chemotaxis</keyword>
<dbReference type="PANTHER" id="PTHR43531:SF11">
    <property type="entry name" value="METHYL-ACCEPTING CHEMOTAXIS PROTEIN 3"/>
    <property type="match status" value="1"/>
</dbReference>
<dbReference type="EMBL" id="UAQP01000014">
    <property type="protein sequence ID" value="SPU55437.1"/>
    <property type="molecule type" value="Genomic_DNA"/>
</dbReference>
<feature type="domain" description="HAMP" evidence="6">
    <location>
        <begin position="178"/>
        <end position="230"/>
    </location>
</feature>
<feature type="coiled-coil region" evidence="4">
    <location>
        <begin position="435"/>
        <end position="462"/>
    </location>
</feature>
<gene>
    <name evidence="7" type="primary">tsr_3</name>
    <name evidence="7" type="ORF">NCTC11166_02834</name>
</gene>
<sequence>MSEVQIQQRTTFASLSQPTPAYRAMQNILRAAAPGALDAFYDRIRATPETRRFFRDEAHIDRAKSAQVGHWDAIIEGRVDEDYGRAVTAIGRAHARIGLEPRWYIGGYGVLLAELIKAVATRPRKPLAGAAHDRTTGEAVAELSQRALLDMDLAISTYLDALQTERDQVAAAKAKADAEQAQVVAALGQALNILAAGDLAVEVQADFPPEYETLKTDFNAATASLRQAFGAVAESAQAVRTGSDELATASNDLANRTERQAAGLERTAATTEEIAEGVEQAAMGAQNTAQAVVAVRRDVEHGEAVVDETTQAMTAIRDSSVEIARFTSLIDEIAFQTNLLALNAGVEAARAGEAGRGFAVVATEVRALAQRSAEASGEIRTLIATSAAQVARGVELVERAGQSLHSIGQRVAAVDDLAGGMAAASRHQADRLSEVRRALGQLDEITQQNAAMTEQATAASRQLANEAETLARQIASFRFNETDAPYQPQARHAA</sequence>
<dbReference type="Proteomes" id="UP000251186">
    <property type="component" value="Unassembled WGS sequence"/>
</dbReference>